<evidence type="ECO:0000256" key="9">
    <source>
        <dbReference type="SAM" id="Phobius"/>
    </source>
</evidence>
<comment type="caution">
    <text evidence="10">The sequence shown here is derived from an EMBL/GenBank/DDBJ whole genome shotgun (WGS) entry which is preliminary data.</text>
</comment>
<evidence type="ECO:0000313" key="11">
    <source>
        <dbReference type="Proteomes" id="UP000823769"/>
    </source>
</evidence>
<feature type="transmembrane region" description="Helical" evidence="9">
    <location>
        <begin position="463"/>
        <end position="480"/>
    </location>
</feature>
<dbReference type="GO" id="GO:0008324">
    <property type="term" value="F:monoatomic cation transmembrane transporter activity"/>
    <property type="evidence" value="ECO:0007669"/>
    <property type="project" value="InterPro"/>
</dbReference>
<dbReference type="AlphaFoldDB" id="A0A9D9NPD0"/>
<keyword evidence="7" id="KW-0406">Ion transport</keyword>
<name>A0A9D9NPD0_9BACT</name>
<keyword evidence="8 9" id="KW-0472">Membrane</keyword>
<evidence type="ECO:0000313" key="10">
    <source>
        <dbReference type="EMBL" id="MBO8480856.1"/>
    </source>
</evidence>
<evidence type="ECO:0000256" key="8">
    <source>
        <dbReference type="ARBA" id="ARBA00023136"/>
    </source>
</evidence>
<proteinExistence type="inferred from homology"/>
<comment type="similarity">
    <text evidence="2">Belongs to the TrkH potassium transport family.</text>
</comment>
<dbReference type="Pfam" id="PF02386">
    <property type="entry name" value="TrkH"/>
    <property type="match status" value="2"/>
</dbReference>
<keyword evidence="4" id="KW-1003">Cell membrane</keyword>
<protein>
    <submittedName>
        <fullName evidence="10">TrkH family potassium uptake protein</fullName>
    </submittedName>
</protein>
<organism evidence="10 11">
    <name type="scientific">Candidatus Cryptobacteroides avistercoris</name>
    <dbReference type="NCBI Taxonomy" id="2840758"/>
    <lineage>
        <taxon>Bacteria</taxon>
        <taxon>Pseudomonadati</taxon>
        <taxon>Bacteroidota</taxon>
        <taxon>Bacteroidia</taxon>
        <taxon>Bacteroidales</taxon>
        <taxon>Candidatus Cryptobacteroides</taxon>
    </lineage>
</organism>
<feature type="transmembrane region" description="Helical" evidence="9">
    <location>
        <begin position="70"/>
        <end position="90"/>
    </location>
</feature>
<dbReference type="GO" id="GO:0030001">
    <property type="term" value="P:metal ion transport"/>
    <property type="evidence" value="ECO:0007669"/>
    <property type="project" value="UniProtKB-ARBA"/>
</dbReference>
<reference evidence="10" key="2">
    <citation type="journal article" date="2021" name="PeerJ">
        <title>Extensive microbial diversity within the chicken gut microbiome revealed by metagenomics and culture.</title>
        <authorList>
            <person name="Gilroy R."/>
            <person name="Ravi A."/>
            <person name="Getino M."/>
            <person name="Pursley I."/>
            <person name="Horton D.L."/>
            <person name="Alikhan N.F."/>
            <person name="Baker D."/>
            <person name="Gharbi K."/>
            <person name="Hall N."/>
            <person name="Watson M."/>
            <person name="Adriaenssens E.M."/>
            <person name="Foster-Nyarko E."/>
            <person name="Jarju S."/>
            <person name="Secka A."/>
            <person name="Antonio M."/>
            <person name="Oren A."/>
            <person name="Chaudhuri R.R."/>
            <person name="La Ragione R."/>
            <person name="Hildebrand F."/>
            <person name="Pallen M.J."/>
        </authorList>
    </citation>
    <scope>NUCLEOTIDE SEQUENCE</scope>
    <source>
        <strain evidence="10">B3-1481</strain>
    </source>
</reference>
<feature type="transmembrane region" description="Helical" evidence="9">
    <location>
        <begin position="36"/>
        <end position="58"/>
    </location>
</feature>
<dbReference type="InterPro" id="IPR003445">
    <property type="entry name" value="Cat_transpt"/>
</dbReference>
<keyword evidence="5 9" id="KW-0812">Transmembrane</keyword>
<feature type="transmembrane region" description="Helical" evidence="9">
    <location>
        <begin position="395"/>
        <end position="418"/>
    </location>
</feature>
<evidence type="ECO:0000256" key="3">
    <source>
        <dbReference type="ARBA" id="ARBA00022448"/>
    </source>
</evidence>
<comment type="subcellular location">
    <subcellularLocation>
        <location evidence="1">Cell membrane</location>
        <topology evidence="1">Multi-pass membrane protein</topology>
    </subcellularLocation>
</comment>
<feature type="transmembrane region" description="Helical" evidence="9">
    <location>
        <begin position="127"/>
        <end position="149"/>
    </location>
</feature>
<feature type="transmembrane region" description="Helical" evidence="9">
    <location>
        <begin position="271"/>
        <end position="289"/>
    </location>
</feature>
<sequence>MNWKVIIRNIGFALLVNALFMLLAVFVSMAGGNDSALAALMISFTITFIVGIFPFIFVRKTTSISLREGYVIITLSWLLSFIFGLLPYVLWGGPFTLSNAIFESVSGYTTCGATILSDVEALPDSLLFWRSATHFIGGLGVVVFLLLLIPESSQMRMRLTNMELSSLSRSSYSSRTTNVVYIFAYVYLALFVLAVVAYCLAGMSFFDAVCHAMAVVATGGFSTKTASIAAFDSYWVEGVTMLFMYLSSIHFGLLYLTVVTRSLKPLGSPIIKFYTVMVLVVAFFLGIGLKTGGFCQGWGESFWDGLFNTLTVSSTTGFANLDNSQWPGWMIVLLLFPAIVCGTTGSTCGGIKSDRALILFKSIARHVNSSLHPSSVNEIRFGRRILRNEEVAPHLLYIGIYMMFILVSMLLALCFGVDFENSLVASVMCLGNVGPGCGELMGSMGCYDSVSNPAKLLFSLDMFLGRVEIFPVLTVLGMIFDKRDR</sequence>
<evidence type="ECO:0000256" key="5">
    <source>
        <dbReference type="ARBA" id="ARBA00022692"/>
    </source>
</evidence>
<reference evidence="10" key="1">
    <citation type="submission" date="2020-10" db="EMBL/GenBank/DDBJ databases">
        <authorList>
            <person name="Gilroy R."/>
        </authorList>
    </citation>
    <scope>NUCLEOTIDE SEQUENCE</scope>
    <source>
        <strain evidence="10">B3-1481</strain>
    </source>
</reference>
<evidence type="ECO:0000256" key="4">
    <source>
        <dbReference type="ARBA" id="ARBA00022475"/>
    </source>
</evidence>
<dbReference type="PANTHER" id="PTHR32024">
    <property type="entry name" value="TRK SYSTEM POTASSIUM UPTAKE PROTEIN TRKG-RELATED"/>
    <property type="match status" value="1"/>
</dbReference>
<dbReference type="GO" id="GO:0005886">
    <property type="term" value="C:plasma membrane"/>
    <property type="evidence" value="ECO:0007669"/>
    <property type="project" value="UniProtKB-SubCell"/>
</dbReference>
<evidence type="ECO:0000256" key="1">
    <source>
        <dbReference type="ARBA" id="ARBA00004651"/>
    </source>
</evidence>
<gene>
    <name evidence="10" type="ORF">IAB76_07115</name>
</gene>
<dbReference type="Proteomes" id="UP000823769">
    <property type="component" value="Unassembled WGS sequence"/>
</dbReference>
<evidence type="ECO:0000256" key="2">
    <source>
        <dbReference type="ARBA" id="ARBA00009137"/>
    </source>
</evidence>
<keyword evidence="3" id="KW-0813">Transport</keyword>
<feature type="transmembrane region" description="Helical" evidence="9">
    <location>
        <begin position="12"/>
        <end position="30"/>
    </location>
</feature>
<evidence type="ECO:0000256" key="6">
    <source>
        <dbReference type="ARBA" id="ARBA00022989"/>
    </source>
</evidence>
<dbReference type="EMBL" id="JADILW010000107">
    <property type="protein sequence ID" value="MBO8480856.1"/>
    <property type="molecule type" value="Genomic_DNA"/>
</dbReference>
<accession>A0A9D9NPD0</accession>
<keyword evidence="6 9" id="KW-1133">Transmembrane helix</keyword>
<evidence type="ECO:0000256" key="7">
    <source>
        <dbReference type="ARBA" id="ARBA00023065"/>
    </source>
</evidence>
<feature type="transmembrane region" description="Helical" evidence="9">
    <location>
        <begin position="179"/>
        <end position="206"/>
    </location>
</feature>
<dbReference type="PANTHER" id="PTHR32024:SF2">
    <property type="entry name" value="TRK SYSTEM POTASSIUM UPTAKE PROTEIN TRKG-RELATED"/>
    <property type="match status" value="1"/>
</dbReference>
<feature type="transmembrane region" description="Helical" evidence="9">
    <location>
        <begin position="242"/>
        <end position="259"/>
    </location>
</feature>
<feature type="transmembrane region" description="Helical" evidence="9">
    <location>
        <begin position="329"/>
        <end position="351"/>
    </location>
</feature>